<gene>
    <name evidence="2" type="ORF">ACHHYP_15921</name>
</gene>
<evidence type="ECO:0008006" key="4">
    <source>
        <dbReference type="Google" id="ProtNLM"/>
    </source>
</evidence>
<keyword evidence="1" id="KW-0472">Membrane</keyword>
<evidence type="ECO:0000256" key="1">
    <source>
        <dbReference type="SAM" id="Phobius"/>
    </source>
</evidence>
<accession>A0A1V9Y9W2</accession>
<sequence length="171" mass="18208">MATSTTYVNYSAPSRMPLTERVPLGLRVAQATTAAVAAAGLLCTLRWSAAFFVAFLAIATALSTSTAWLLVRYRGRNPPAKPYVFDGLSAAALLVGGIFLAATETSVAFTVSMMCIGSVLFVTIMVWNKFRPVGKKVTLVVSPKATADDDELTHNAYVVLETPGRSLECVI</sequence>
<evidence type="ECO:0000313" key="3">
    <source>
        <dbReference type="Proteomes" id="UP000243579"/>
    </source>
</evidence>
<feature type="transmembrane region" description="Helical" evidence="1">
    <location>
        <begin position="107"/>
        <end position="127"/>
    </location>
</feature>
<proteinExistence type="predicted"/>
<dbReference type="EMBL" id="JNBR01002438">
    <property type="protein sequence ID" value="OQR82503.1"/>
    <property type="molecule type" value="Genomic_DNA"/>
</dbReference>
<protein>
    <recommendedName>
        <fullName evidence="4">Transmembrane protein</fullName>
    </recommendedName>
</protein>
<organism evidence="2 3">
    <name type="scientific">Achlya hypogyna</name>
    <name type="common">Oomycete</name>
    <name type="synonym">Protoachlya hypogyna</name>
    <dbReference type="NCBI Taxonomy" id="1202772"/>
    <lineage>
        <taxon>Eukaryota</taxon>
        <taxon>Sar</taxon>
        <taxon>Stramenopiles</taxon>
        <taxon>Oomycota</taxon>
        <taxon>Saprolegniomycetes</taxon>
        <taxon>Saprolegniales</taxon>
        <taxon>Achlyaceae</taxon>
        <taxon>Achlya</taxon>
    </lineage>
</organism>
<feature type="transmembrane region" description="Helical" evidence="1">
    <location>
        <begin position="83"/>
        <end position="101"/>
    </location>
</feature>
<keyword evidence="1" id="KW-0812">Transmembrane</keyword>
<keyword evidence="1" id="KW-1133">Transmembrane helix</keyword>
<keyword evidence="3" id="KW-1185">Reference proteome</keyword>
<comment type="caution">
    <text evidence="2">The sequence shown here is derived from an EMBL/GenBank/DDBJ whole genome shotgun (WGS) entry which is preliminary data.</text>
</comment>
<name>A0A1V9Y9W2_ACHHY</name>
<dbReference type="Proteomes" id="UP000243579">
    <property type="component" value="Unassembled WGS sequence"/>
</dbReference>
<dbReference type="AlphaFoldDB" id="A0A1V9Y9W2"/>
<evidence type="ECO:0000313" key="2">
    <source>
        <dbReference type="EMBL" id="OQR82503.1"/>
    </source>
</evidence>
<dbReference type="OrthoDB" id="74313at2759"/>
<feature type="transmembrane region" description="Helical" evidence="1">
    <location>
        <begin position="48"/>
        <end position="71"/>
    </location>
</feature>
<reference evidence="2 3" key="1">
    <citation type="journal article" date="2014" name="Genome Biol. Evol.">
        <title>The secreted proteins of Achlya hypogyna and Thraustotheca clavata identify the ancestral oomycete secretome and reveal gene acquisitions by horizontal gene transfer.</title>
        <authorList>
            <person name="Misner I."/>
            <person name="Blouin N."/>
            <person name="Leonard G."/>
            <person name="Richards T.A."/>
            <person name="Lane C.E."/>
        </authorList>
    </citation>
    <scope>NUCLEOTIDE SEQUENCE [LARGE SCALE GENOMIC DNA]</scope>
    <source>
        <strain evidence="2 3">ATCC 48635</strain>
    </source>
</reference>